<reference evidence="1 2" key="1">
    <citation type="submission" date="2015-01" db="EMBL/GenBank/DDBJ databases">
        <title>Evolution of Trichinella species and genotypes.</title>
        <authorList>
            <person name="Korhonen P.K."/>
            <person name="Edoardo P."/>
            <person name="Giuseppe L.R."/>
            <person name="Gasser R.B."/>
        </authorList>
    </citation>
    <scope>NUCLEOTIDE SEQUENCE [LARGE SCALE GENOMIC DNA]</scope>
    <source>
        <strain evidence="1">ISS3</strain>
    </source>
</reference>
<evidence type="ECO:0000313" key="1">
    <source>
        <dbReference type="EMBL" id="KRY24786.1"/>
    </source>
</evidence>
<comment type="caution">
    <text evidence="1">The sequence shown here is derived from an EMBL/GenBank/DDBJ whole genome shotgun (WGS) entry which is preliminary data.</text>
</comment>
<gene>
    <name evidence="1" type="ORF">T01_3472</name>
</gene>
<dbReference type="EMBL" id="JYDH01001439">
    <property type="protein sequence ID" value="KRY24786.1"/>
    <property type="molecule type" value="Genomic_DNA"/>
</dbReference>
<protein>
    <submittedName>
        <fullName evidence="1">Uncharacterized protein</fullName>
    </submittedName>
</protein>
<dbReference type="InParanoid" id="A0A0V1AIY4"/>
<accession>A0A0V1AIY4</accession>
<name>A0A0V1AIY4_TRISP</name>
<evidence type="ECO:0000313" key="2">
    <source>
        <dbReference type="Proteomes" id="UP000054776"/>
    </source>
</evidence>
<dbReference type="AlphaFoldDB" id="A0A0V1AIY4"/>
<dbReference type="OrthoDB" id="5916054at2759"/>
<dbReference type="Proteomes" id="UP000054776">
    <property type="component" value="Unassembled WGS sequence"/>
</dbReference>
<sequence length="37" mass="4164">MKGEGYAWGYASGKIPKISNFLKYSPRLYPQAMPQGK</sequence>
<proteinExistence type="predicted"/>
<organism evidence="1 2">
    <name type="scientific">Trichinella spiralis</name>
    <name type="common">Trichina worm</name>
    <dbReference type="NCBI Taxonomy" id="6334"/>
    <lineage>
        <taxon>Eukaryota</taxon>
        <taxon>Metazoa</taxon>
        <taxon>Ecdysozoa</taxon>
        <taxon>Nematoda</taxon>
        <taxon>Enoplea</taxon>
        <taxon>Dorylaimia</taxon>
        <taxon>Trichinellida</taxon>
        <taxon>Trichinellidae</taxon>
        <taxon>Trichinella</taxon>
    </lineage>
</organism>
<keyword evidence="2" id="KW-1185">Reference proteome</keyword>